<reference evidence="3" key="1">
    <citation type="submission" date="2016-10" db="EMBL/GenBank/DDBJ databases">
        <authorList>
            <person name="de Groot N.N."/>
        </authorList>
    </citation>
    <scope>NUCLEOTIDE SEQUENCE</scope>
</reference>
<dbReference type="InterPro" id="IPR000160">
    <property type="entry name" value="GGDEF_dom"/>
</dbReference>
<dbReference type="PROSITE" id="PS50887">
    <property type="entry name" value="GGDEF"/>
    <property type="match status" value="1"/>
</dbReference>
<dbReference type="InterPro" id="IPR001789">
    <property type="entry name" value="Sig_transdc_resp-reg_receiver"/>
</dbReference>
<name>A0A1W1CGZ1_9ZZZZ</name>
<dbReference type="SUPFAM" id="SSF52172">
    <property type="entry name" value="CheY-like"/>
    <property type="match status" value="1"/>
</dbReference>
<dbReference type="PANTHER" id="PTHR46663:SF2">
    <property type="entry name" value="GGDEF DOMAIN-CONTAINING PROTEIN"/>
    <property type="match status" value="1"/>
</dbReference>
<dbReference type="InterPro" id="IPR043128">
    <property type="entry name" value="Rev_trsase/Diguanyl_cyclase"/>
</dbReference>
<dbReference type="CDD" id="cd00156">
    <property type="entry name" value="REC"/>
    <property type="match status" value="1"/>
</dbReference>
<dbReference type="Pfam" id="PF00990">
    <property type="entry name" value="GGDEF"/>
    <property type="match status" value="1"/>
</dbReference>
<evidence type="ECO:0000259" key="2">
    <source>
        <dbReference type="PROSITE" id="PS50887"/>
    </source>
</evidence>
<sequence length="307" mass="35547">MKKLNEISILFVEDDINTQEIIKMLLEDYVGKFYQAFDGEEALEIYYDKKPEIIITDIRMPKLNGLEMAEQIKEFDPNQPIIVMSAFDDKKLLLKAINIGIDQFIKKPMDSNILFEKIEYLVEKMAEKRKIDKILQKKDANLYKMAYYDHLTNVCNRAYFELALEDMIQRTRAKNYLSALFFIDLDNFKTINDTYGHKAGDCALKKVVSNIKKTMRDRDILCRLGGDEFTLIAENMKDIKKVEILAQRIAKATHFTMKYKEVSFEVSCSIGIAVCPDHGVTKEELMESADKAMYSVKKSTKAGFKIQ</sequence>
<dbReference type="FunFam" id="3.30.70.270:FF:000001">
    <property type="entry name" value="Diguanylate cyclase domain protein"/>
    <property type="match status" value="1"/>
</dbReference>
<dbReference type="GO" id="GO:0000160">
    <property type="term" value="P:phosphorelay signal transduction system"/>
    <property type="evidence" value="ECO:0007669"/>
    <property type="project" value="InterPro"/>
</dbReference>
<evidence type="ECO:0000313" key="3">
    <source>
        <dbReference type="EMBL" id="SFV64977.1"/>
    </source>
</evidence>
<dbReference type="SUPFAM" id="SSF55073">
    <property type="entry name" value="Nucleotide cyclase"/>
    <property type="match status" value="1"/>
</dbReference>
<dbReference type="EMBL" id="FPHH01000083">
    <property type="protein sequence ID" value="SFV64977.1"/>
    <property type="molecule type" value="Genomic_DNA"/>
</dbReference>
<gene>
    <name evidence="3" type="ORF">MNB_SM-5-1186</name>
</gene>
<proteinExistence type="predicted"/>
<dbReference type="InterPro" id="IPR011006">
    <property type="entry name" value="CheY-like_superfamily"/>
</dbReference>
<protein>
    <submittedName>
        <fullName evidence="3">Diguanylate cyclase/phosphodiesterase (GGDEF &amp; EAL domains) with PAS/PAC sensor(S)</fullName>
    </submittedName>
</protein>
<dbReference type="PANTHER" id="PTHR46663">
    <property type="entry name" value="DIGUANYLATE CYCLASE DGCT-RELATED"/>
    <property type="match status" value="1"/>
</dbReference>
<dbReference type="Gene3D" id="3.40.50.2300">
    <property type="match status" value="1"/>
</dbReference>
<dbReference type="Pfam" id="PF00072">
    <property type="entry name" value="Response_reg"/>
    <property type="match status" value="1"/>
</dbReference>
<accession>A0A1W1CGZ1</accession>
<dbReference type="CDD" id="cd01949">
    <property type="entry name" value="GGDEF"/>
    <property type="match status" value="1"/>
</dbReference>
<dbReference type="NCBIfam" id="TIGR00254">
    <property type="entry name" value="GGDEF"/>
    <property type="match status" value="1"/>
</dbReference>
<dbReference type="InterPro" id="IPR029787">
    <property type="entry name" value="Nucleotide_cyclase"/>
</dbReference>
<dbReference type="Gene3D" id="3.30.70.270">
    <property type="match status" value="1"/>
</dbReference>
<dbReference type="PROSITE" id="PS50110">
    <property type="entry name" value="RESPONSE_REGULATORY"/>
    <property type="match status" value="1"/>
</dbReference>
<feature type="domain" description="GGDEF" evidence="2">
    <location>
        <begin position="176"/>
        <end position="307"/>
    </location>
</feature>
<organism evidence="3">
    <name type="scientific">hydrothermal vent metagenome</name>
    <dbReference type="NCBI Taxonomy" id="652676"/>
    <lineage>
        <taxon>unclassified sequences</taxon>
        <taxon>metagenomes</taxon>
        <taxon>ecological metagenomes</taxon>
    </lineage>
</organism>
<dbReference type="SMART" id="SM00267">
    <property type="entry name" value="GGDEF"/>
    <property type="match status" value="1"/>
</dbReference>
<dbReference type="InterPro" id="IPR052163">
    <property type="entry name" value="DGC-Regulatory_Protein"/>
</dbReference>
<dbReference type="SMART" id="SM00448">
    <property type="entry name" value="REC"/>
    <property type="match status" value="1"/>
</dbReference>
<feature type="domain" description="Response regulatory" evidence="1">
    <location>
        <begin position="8"/>
        <end position="122"/>
    </location>
</feature>
<evidence type="ECO:0000259" key="1">
    <source>
        <dbReference type="PROSITE" id="PS50110"/>
    </source>
</evidence>
<dbReference type="AlphaFoldDB" id="A0A1W1CGZ1"/>